<dbReference type="GO" id="GO:0005886">
    <property type="term" value="C:plasma membrane"/>
    <property type="evidence" value="ECO:0007669"/>
    <property type="project" value="TreeGrafter"/>
</dbReference>
<feature type="transmembrane region" description="Helical" evidence="1">
    <location>
        <begin position="101"/>
        <end position="122"/>
    </location>
</feature>
<evidence type="ECO:0000313" key="3">
    <source>
        <dbReference type="Proteomes" id="UP000824055"/>
    </source>
</evidence>
<reference evidence="2" key="1">
    <citation type="journal article" date="2021" name="PeerJ">
        <title>Extensive microbial diversity within the chicken gut microbiome revealed by metagenomics and culture.</title>
        <authorList>
            <person name="Gilroy R."/>
            <person name="Ravi A."/>
            <person name="Getino M."/>
            <person name="Pursley I."/>
            <person name="Horton D.L."/>
            <person name="Alikhan N.F."/>
            <person name="Baker D."/>
            <person name="Gharbi K."/>
            <person name="Hall N."/>
            <person name="Watson M."/>
            <person name="Adriaenssens E.M."/>
            <person name="Foster-Nyarko E."/>
            <person name="Jarju S."/>
            <person name="Secka A."/>
            <person name="Antonio M."/>
            <person name="Oren A."/>
            <person name="Chaudhuri R.R."/>
            <person name="La Ragione R."/>
            <person name="Hildebrand F."/>
            <person name="Pallen M.J."/>
        </authorList>
    </citation>
    <scope>NUCLEOTIDE SEQUENCE</scope>
    <source>
        <strain evidence="2">ChiHecec3B27-8219</strain>
    </source>
</reference>
<gene>
    <name evidence="2" type="ORF">H9966_08185</name>
</gene>
<dbReference type="EMBL" id="DXBE01000061">
    <property type="protein sequence ID" value="HIZ69840.1"/>
    <property type="molecule type" value="Genomic_DNA"/>
</dbReference>
<feature type="transmembrane region" description="Helical" evidence="1">
    <location>
        <begin position="30"/>
        <end position="53"/>
    </location>
</feature>
<dbReference type="InterPro" id="IPR052712">
    <property type="entry name" value="Acid_resist_chaperone_HdeD"/>
</dbReference>
<feature type="transmembrane region" description="Helical" evidence="1">
    <location>
        <begin position="77"/>
        <end position="95"/>
    </location>
</feature>
<evidence type="ECO:0000256" key="1">
    <source>
        <dbReference type="SAM" id="Phobius"/>
    </source>
</evidence>
<feature type="transmembrane region" description="Helical" evidence="1">
    <location>
        <begin position="134"/>
        <end position="152"/>
    </location>
</feature>
<comment type="caution">
    <text evidence="2">The sequence shown here is derived from an EMBL/GenBank/DDBJ whole genome shotgun (WGS) entry which is preliminary data.</text>
</comment>
<proteinExistence type="predicted"/>
<organism evidence="2 3">
    <name type="scientific">Candidatus Prevotella avicola</name>
    <dbReference type="NCBI Taxonomy" id="2838738"/>
    <lineage>
        <taxon>Bacteria</taxon>
        <taxon>Pseudomonadati</taxon>
        <taxon>Bacteroidota</taxon>
        <taxon>Bacteroidia</taxon>
        <taxon>Bacteroidales</taxon>
        <taxon>Prevotellaceae</taxon>
        <taxon>Prevotella</taxon>
    </lineage>
</organism>
<dbReference type="Proteomes" id="UP000824055">
    <property type="component" value="Unassembled WGS sequence"/>
</dbReference>
<feature type="transmembrane region" description="Helical" evidence="1">
    <location>
        <begin position="158"/>
        <end position="177"/>
    </location>
</feature>
<evidence type="ECO:0000313" key="2">
    <source>
        <dbReference type="EMBL" id="HIZ69840.1"/>
    </source>
</evidence>
<dbReference type="AlphaFoldDB" id="A0A9D2FZY3"/>
<keyword evidence="1" id="KW-0812">Transmembrane</keyword>
<sequence>MRILQSALFRALCAIVIGVLLIRYREQTMTWITITIGVLFFLSGIISLTTYFVSRKNTLDVEIYDANGKQIAGQRPAFPLVSVGSVILGLILALMPNTFVGWLMFILAFILILGAINQFAVLLMAKRFARVSPLLWIFPSVILLVALVALLYPSAIASAPLFILGWCMLIYGVSECVNQLKLRRARKNQSRHQGQDASDAELIE</sequence>
<keyword evidence="1" id="KW-1133">Transmembrane helix</keyword>
<dbReference type="PANTHER" id="PTHR34989:SF1">
    <property type="entry name" value="PROTEIN HDED"/>
    <property type="match status" value="1"/>
</dbReference>
<keyword evidence="1" id="KW-0472">Membrane</keyword>
<accession>A0A9D2FZY3</accession>
<dbReference type="Pfam" id="PF03729">
    <property type="entry name" value="DUF308"/>
    <property type="match status" value="2"/>
</dbReference>
<dbReference type="InterPro" id="IPR005325">
    <property type="entry name" value="DUF308_memb"/>
</dbReference>
<name>A0A9D2FZY3_9BACT</name>
<protein>
    <submittedName>
        <fullName evidence="2">DUF308 domain-containing protein</fullName>
    </submittedName>
</protein>
<reference evidence="2" key="2">
    <citation type="submission" date="2021-04" db="EMBL/GenBank/DDBJ databases">
        <authorList>
            <person name="Gilroy R."/>
        </authorList>
    </citation>
    <scope>NUCLEOTIDE SEQUENCE</scope>
    <source>
        <strain evidence="2">ChiHecec3B27-8219</strain>
    </source>
</reference>
<dbReference type="PANTHER" id="PTHR34989">
    <property type="entry name" value="PROTEIN HDED"/>
    <property type="match status" value="1"/>
</dbReference>
<feature type="transmembrane region" description="Helical" evidence="1">
    <location>
        <begin position="7"/>
        <end position="24"/>
    </location>
</feature>